<proteinExistence type="predicted"/>
<evidence type="ECO:0000313" key="3">
    <source>
        <dbReference type="RefSeq" id="XP_060052927.1"/>
    </source>
</evidence>
<dbReference type="InterPro" id="IPR001870">
    <property type="entry name" value="B30.2/SPRY"/>
</dbReference>
<reference evidence="3" key="1">
    <citation type="submission" date="2025-08" db="UniProtKB">
        <authorList>
            <consortium name="RefSeq"/>
        </authorList>
    </citation>
    <scope>IDENTIFICATION</scope>
</reference>
<dbReference type="InterPro" id="IPR006574">
    <property type="entry name" value="PRY"/>
</dbReference>
<dbReference type="Proteomes" id="UP001652624">
    <property type="component" value="Chromosome 9"/>
</dbReference>
<dbReference type="CDD" id="cd13733">
    <property type="entry name" value="SPRY_PRY_C-I_1"/>
    <property type="match status" value="1"/>
</dbReference>
<dbReference type="InterPro" id="IPR043136">
    <property type="entry name" value="B30.2/SPRY_sf"/>
</dbReference>
<dbReference type="PRINTS" id="PR01407">
    <property type="entry name" value="BUTYPHLNCDUF"/>
</dbReference>
<dbReference type="Pfam" id="PF13765">
    <property type="entry name" value="PRY"/>
    <property type="match status" value="1"/>
</dbReference>
<dbReference type="InterPro" id="IPR050143">
    <property type="entry name" value="TRIM/RBCC"/>
</dbReference>
<dbReference type="SMART" id="SM00449">
    <property type="entry name" value="SPRY"/>
    <property type="match status" value="1"/>
</dbReference>
<dbReference type="PROSITE" id="PS50188">
    <property type="entry name" value="B302_SPRY"/>
    <property type="match status" value="1"/>
</dbReference>
<sequence>MLWVETEAGQQLLKNRQRAAVRTGSSSLSLTALQCVCTGCCCPSSLQSLVNLVSLVFHPHDTKLESQPVSHQNTDLSLSPSFLLVAAGRKALGEEGLESLRRHAEYITLDKDTAHPLLQVSWDRKYVRSVVEEQDVPDNPERFDTLRAILGAYGFSAGDHYWEVDVEWKDRWEIGLCMASVTRKGDIFICPENGFWVLSLENNEYKALSNPPSILSVREPILKLGIFLQYEKGLISFYNVTDCSLLYTFKSTFTKPLKPYFYPGPRTKGNTRGLLIPN</sequence>
<evidence type="ECO:0000313" key="2">
    <source>
        <dbReference type="Proteomes" id="UP001652624"/>
    </source>
</evidence>
<gene>
    <name evidence="3" type="primary">LOC132540175</name>
</gene>
<dbReference type="InterPro" id="IPR003877">
    <property type="entry name" value="SPRY_dom"/>
</dbReference>
<accession>A0ABM3XVS2</accession>
<dbReference type="InterPro" id="IPR013320">
    <property type="entry name" value="ConA-like_dom_sf"/>
</dbReference>
<dbReference type="Pfam" id="PF00622">
    <property type="entry name" value="SPRY"/>
    <property type="match status" value="1"/>
</dbReference>
<name>A0ABM3XVS2_ERIEU</name>
<protein>
    <submittedName>
        <fullName evidence="3">Butyrophilin subfamily 2 member A2-like</fullName>
    </submittedName>
</protein>
<dbReference type="Gene3D" id="2.60.120.920">
    <property type="match status" value="1"/>
</dbReference>
<feature type="domain" description="B30.2/SPRY" evidence="1">
    <location>
        <begin position="87"/>
        <end position="278"/>
    </location>
</feature>
<dbReference type="SMART" id="SM00589">
    <property type="entry name" value="PRY"/>
    <property type="match status" value="1"/>
</dbReference>
<dbReference type="PANTHER" id="PTHR24103">
    <property type="entry name" value="E3 UBIQUITIN-PROTEIN LIGASE TRIM"/>
    <property type="match status" value="1"/>
</dbReference>
<dbReference type="SUPFAM" id="SSF49899">
    <property type="entry name" value="Concanavalin A-like lectins/glucanases"/>
    <property type="match status" value="1"/>
</dbReference>
<evidence type="ECO:0000259" key="1">
    <source>
        <dbReference type="PROSITE" id="PS50188"/>
    </source>
</evidence>
<dbReference type="GeneID" id="132540175"/>
<organism evidence="2 3">
    <name type="scientific">Erinaceus europaeus</name>
    <name type="common">Western European hedgehog</name>
    <dbReference type="NCBI Taxonomy" id="9365"/>
    <lineage>
        <taxon>Eukaryota</taxon>
        <taxon>Metazoa</taxon>
        <taxon>Chordata</taxon>
        <taxon>Craniata</taxon>
        <taxon>Vertebrata</taxon>
        <taxon>Euteleostomi</taxon>
        <taxon>Mammalia</taxon>
        <taxon>Eutheria</taxon>
        <taxon>Laurasiatheria</taxon>
        <taxon>Eulipotyphla</taxon>
        <taxon>Erinaceidae</taxon>
        <taxon>Erinaceinae</taxon>
        <taxon>Erinaceus</taxon>
    </lineage>
</organism>
<keyword evidence="2" id="KW-1185">Reference proteome</keyword>
<dbReference type="InterPro" id="IPR003879">
    <property type="entry name" value="Butyrophylin_SPRY"/>
</dbReference>
<dbReference type="RefSeq" id="XP_060052927.1">
    <property type="nucleotide sequence ID" value="XM_060196944.1"/>
</dbReference>